<evidence type="ECO:0000313" key="3">
    <source>
        <dbReference type="Proteomes" id="UP000768471"/>
    </source>
</evidence>
<gene>
    <name evidence="2" type="ORF">H9Q10_05790</name>
</gene>
<accession>A0ABS0NA61</accession>
<evidence type="ECO:0000256" key="1">
    <source>
        <dbReference type="SAM" id="Coils"/>
    </source>
</evidence>
<dbReference type="Proteomes" id="UP000768471">
    <property type="component" value="Unassembled WGS sequence"/>
</dbReference>
<keyword evidence="1" id="KW-0175">Coiled coil</keyword>
<evidence type="ECO:0000313" key="2">
    <source>
        <dbReference type="EMBL" id="MBH5329178.1"/>
    </source>
</evidence>
<protein>
    <submittedName>
        <fullName evidence="2">DUF2799 domain-containing protein</fullName>
    </submittedName>
</protein>
<proteinExistence type="predicted"/>
<keyword evidence="3" id="KW-1185">Reference proteome</keyword>
<dbReference type="Pfam" id="PF10973">
    <property type="entry name" value="DUF2799"/>
    <property type="match status" value="1"/>
</dbReference>
<name>A0ABS0NA61_9NEIS</name>
<dbReference type="PROSITE" id="PS51257">
    <property type="entry name" value="PROKAR_LIPOPROTEIN"/>
    <property type="match status" value="1"/>
</dbReference>
<sequence>MMRKNSLLALSLIPFLSACETLGEIIMLPVTLPASALVAVLDHSSRADEKRLICRADYDWYALGKRQGAAGANGTFEENRYRNLCQGTNFPPDAEQWQAGYRAGLAQYCTPARFRQRGEDGDRPINAQVCPNAAELARIYQQADEAAAPRRAQATRWRDERQKLHRRLQELNEEGRQHPDQAVLYRERRRDLQNQIDGINRKLNAPPEFANEQ</sequence>
<feature type="coiled-coil region" evidence="1">
    <location>
        <begin position="154"/>
        <end position="202"/>
    </location>
</feature>
<comment type="caution">
    <text evidence="2">The sequence shown here is derived from an EMBL/GenBank/DDBJ whole genome shotgun (WGS) entry which is preliminary data.</text>
</comment>
<dbReference type="InterPro" id="IPR021242">
    <property type="entry name" value="DUF2799"/>
</dbReference>
<dbReference type="EMBL" id="JACSGR010000004">
    <property type="protein sequence ID" value="MBH5329178.1"/>
    <property type="molecule type" value="Genomic_DNA"/>
</dbReference>
<organism evidence="2 3">
    <name type="scientific">Eikenella glucosivorans</name>
    <dbReference type="NCBI Taxonomy" id="2766967"/>
    <lineage>
        <taxon>Bacteria</taxon>
        <taxon>Pseudomonadati</taxon>
        <taxon>Pseudomonadota</taxon>
        <taxon>Betaproteobacteria</taxon>
        <taxon>Neisseriales</taxon>
        <taxon>Neisseriaceae</taxon>
        <taxon>Eikenella</taxon>
    </lineage>
</organism>
<dbReference type="RefSeq" id="WP_197903053.1">
    <property type="nucleotide sequence ID" value="NZ_JACSGR010000004.1"/>
</dbReference>
<reference evidence="2 3" key="1">
    <citation type="submission" date="2020-09" db="EMBL/GenBank/DDBJ databases">
        <title>Eikenella S3660 sp. nov., isolated from a throat swab.</title>
        <authorList>
            <person name="Buhl M."/>
        </authorList>
    </citation>
    <scope>NUCLEOTIDE SEQUENCE [LARGE SCALE GENOMIC DNA]</scope>
    <source>
        <strain evidence="2 3">S3360</strain>
    </source>
</reference>